<evidence type="ECO:0000313" key="3">
    <source>
        <dbReference type="Proteomes" id="UP000593910"/>
    </source>
</evidence>
<keyword evidence="1" id="KW-0175">Coiled coil</keyword>
<keyword evidence="3" id="KW-1185">Reference proteome</keyword>
<reference evidence="2 3" key="1">
    <citation type="submission" date="2019-06" db="EMBL/GenBank/DDBJ databases">
        <title>Sulfurimonas gotlandica sp. nov., a chemoautotrophic and psychrotolerant epsilonproteobacterium isolated from a pelagic redoxcline, and an emended description of the genus Sulfurimonas.</title>
        <authorList>
            <person name="Wang S."/>
            <person name="Jiang L."/>
            <person name="Shao Z."/>
        </authorList>
    </citation>
    <scope>NUCLEOTIDE SEQUENCE [LARGE SCALE GENOMIC DNA]</scope>
    <source>
        <strain evidence="2 3">B2</strain>
    </source>
</reference>
<dbReference type="RefSeq" id="WP_193114678.1">
    <property type="nucleotide sequence ID" value="NZ_CP041165.1"/>
</dbReference>
<evidence type="ECO:0000256" key="1">
    <source>
        <dbReference type="SAM" id="Coils"/>
    </source>
</evidence>
<name>A0A7M1AV20_9BACT</name>
<dbReference type="Proteomes" id="UP000593910">
    <property type="component" value="Chromosome"/>
</dbReference>
<dbReference type="AlphaFoldDB" id="A0A7M1AV20"/>
<gene>
    <name evidence="2" type="ORF">FJR03_05680</name>
</gene>
<evidence type="ECO:0000313" key="2">
    <source>
        <dbReference type="EMBL" id="QOP41260.1"/>
    </source>
</evidence>
<dbReference type="KEGG" id="smax:FJR03_05680"/>
<feature type="coiled-coil region" evidence="1">
    <location>
        <begin position="214"/>
        <end position="245"/>
    </location>
</feature>
<sequence length="275" mass="31571">METSTDYVNHVSIVKELNIYQNAEDSRKNALTFEAVYEKAKKADVKVDTAKDFINSLSRNEQFSIGFSPSDLDSLSNEGAYNLLVHNYERYDWNNDGVTEDGLAKTLPMIPQNMDDDAKKAWVKAINAMGDDMMAVMTISFQLNEEYTKRQIAEHLSQMSDSEIDEMQKHASFDIREFIEETLSKPYVPKTLTFLDIMDKINQTINPPAEGYSSPELKESAQKLKEALERAYAEIQIQKQEEQLVTQQQIEFIEEADKMLNKEKENELAKAIKEI</sequence>
<accession>A0A7M1AV20</accession>
<organism evidence="2 3">
    <name type="scientific">Sulfurimonas marina</name>
    <dbReference type="NCBI Taxonomy" id="2590551"/>
    <lineage>
        <taxon>Bacteria</taxon>
        <taxon>Pseudomonadati</taxon>
        <taxon>Campylobacterota</taxon>
        <taxon>Epsilonproteobacteria</taxon>
        <taxon>Campylobacterales</taxon>
        <taxon>Sulfurimonadaceae</taxon>
        <taxon>Sulfurimonas</taxon>
    </lineage>
</organism>
<proteinExistence type="predicted"/>
<dbReference type="EMBL" id="CP041165">
    <property type="protein sequence ID" value="QOP41260.1"/>
    <property type="molecule type" value="Genomic_DNA"/>
</dbReference>
<protein>
    <submittedName>
        <fullName evidence="2">Uncharacterized protein</fullName>
    </submittedName>
</protein>